<proteinExistence type="predicted"/>
<dbReference type="AlphaFoldDB" id="A0A4Q1C7R3"/>
<name>A0A4Q1C7R3_9BACT</name>
<keyword evidence="2" id="KW-1185">Reference proteome</keyword>
<gene>
    <name evidence="1" type="ORF">ESB00_03435</name>
</gene>
<evidence type="ECO:0008006" key="3">
    <source>
        <dbReference type="Google" id="ProtNLM"/>
    </source>
</evidence>
<dbReference type="Proteomes" id="UP000290218">
    <property type="component" value="Unassembled WGS sequence"/>
</dbReference>
<dbReference type="EMBL" id="SDHX01000001">
    <property type="protein sequence ID" value="RXK54964.1"/>
    <property type="molecule type" value="Genomic_DNA"/>
</dbReference>
<comment type="caution">
    <text evidence="1">The sequence shown here is derived from an EMBL/GenBank/DDBJ whole genome shotgun (WGS) entry which is preliminary data.</text>
</comment>
<sequence length="127" mass="14430">MTEAEVIDVMRRYLEGRFPKKCNVCDRTYANLKDYLQRTTHVGQPRSYDIEMGTVPPQQPLGTMSFANCACGNTLVIDSSGMSLATLWRLMGWLTAEMWRRRTTAPLILADLRRAIDRATLEDTGAR</sequence>
<accession>A0A4Q1C7R3</accession>
<organism evidence="1 2">
    <name type="scientific">Oleiharenicola lentus</name>
    <dbReference type="NCBI Taxonomy" id="2508720"/>
    <lineage>
        <taxon>Bacteria</taxon>
        <taxon>Pseudomonadati</taxon>
        <taxon>Verrucomicrobiota</taxon>
        <taxon>Opitutia</taxon>
        <taxon>Opitutales</taxon>
        <taxon>Opitutaceae</taxon>
        <taxon>Oleiharenicola</taxon>
    </lineage>
</organism>
<dbReference type="OrthoDB" id="5405941at2"/>
<dbReference type="RefSeq" id="WP_129046329.1">
    <property type="nucleotide sequence ID" value="NZ_SDHX01000001.1"/>
</dbReference>
<protein>
    <recommendedName>
        <fullName evidence="3">C2H2-type domain-containing protein</fullName>
    </recommendedName>
</protein>
<evidence type="ECO:0000313" key="2">
    <source>
        <dbReference type="Proteomes" id="UP000290218"/>
    </source>
</evidence>
<evidence type="ECO:0000313" key="1">
    <source>
        <dbReference type="EMBL" id="RXK54964.1"/>
    </source>
</evidence>
<reference evidence="1 2" key="1">
    <citation type="submission" date="2019-01" db="EMBL/GenBank/DDBJ databases">
        <title>Lacunisphaera sp. strain TWA-58.</title>
        <authorList>
            <person name="Chen W.-M."/>
        </authorList>
    </citation>
    <scope>NUCLEOTIDE SEQUENCE [LARGE SCALE GENOMIC DNA]</scope>
    <source>
        <strain evidence="1 2">TWA-58</strain>
    </source>
</reference>